<accession>A0ABS2LK37</accession>
<dbReference type="CDD" id="cd02440">
    <property type="entry name" value="AdoMet_MTases"/>
    <property type="match status" value="1"/>
</dbReference>
<keyword evidence="3 9" id="KW-0808">Transferase</keyword>
<dbReference type="Gene3D" id="3.40.50.150">
    <property type="entry name" value="Vaccinia Virus protein VP39"/>
    <property type="match status" value="1"/>
</dbReference>
<dbReference type="InterPro" id="IPR040758">
    <property type="entry name" value="PrmC_N"/>
</dbReference>
<dbReference type="NCBIfam" id="TIGR03534">
    <property type="entry name" value="RF_mod_PrmC"/>
    <property type="match status" value="1"/>
</dbReference>
<dbReference type="InterPro" id="IPR050320">
    <property type="entry name" value="N5-glutamine_MTase"/>
</dbReference>
<evidence type="ECO:0000313" key="9">
    <source>
        <dbReference type="EMBL" id="MBM7480453.1"/>
    </source>
</evidence>
<dbReference type="PANTHER" id="PTHR18895">
    <property type="entry name" value="HEMK METHYLTRANSFERASE"/>
    <property type="match status" value="1"/>
</dbReference>
<dbReference type="SUPFAM" id="SSF53335">
    <property type="entry name" value="S-adenosyl-L-methionine-dependent methyltransferases"/>
    <property type="match status" value="1"/>
</dbReference>
<dbReference type="InterPro" id="IPR007848">
    <property type="entry name" value="Small_mtfrase_dom"/>
</dbReference>
<keyword evidence="10" id="KW-1185">Reference proteome</keyword>
<dbReference type="InterPro" id="IPR029063">
    <property type="entry name" value="SAM-dependent_MTases_sf"/>
</dbReference>
<dbReference type="Pfam" id="PF17827">
    <property type="entry name" value="PrmC_N"/>
    <property type="match status" value="1"/>
</dbReference>
<dbReference type="PROSITE" id="PS00092">
    <property type="entry name" value="N6_MTASE"/>
    <property type="match status" value="1"/>
</dbReference>
<feature type="region of interest" description="Disordered" evidence="6">
    <location>
        <begin position="77"/>
        <end position="118"/>
    </location>
</feature>
<dbReference type="NCBIfam" id="TIGR00536">
    <property type="entry name" value="hemK_fam"/>
    <property type="match status" value="1"/>
</dbReference>
<organism evidence="9 10">
    <name type="scientific">Oerskovia jenensis</name>
    <dbReference type="NCBI Taxonomy" id="162169"/>
    <lineage>
        <taxon>Bacteria</taxon>
        <taxon>Bacillati</taxon>
        <taxon>Actinomycetota</taxon>
        <taxon>Actinomycetes</taxon>
        <taxon>Micrococcales</taxon>
        <taxon>Cellulomonadaceae</taxon>
        <taxon>Oerskovia</taxon>
    </lineage>
</organism>
<keyword evidence="2 9" id="KW-0489">Methyltransferase</keyword>
<evidence type="ECO:0000256" key="5">
    <source>
        <dbReference type="ARBA" id="ARBA00048391"/>
    </source>
</evidence>
<protein>
    <recommendedName>
        <fullName evidence="1">peptide chain release factor N(5)-glutamine methyltransferase</fullName>
        <ecNumber evidence="1">2.1.1.297</ecNumber>
    </recommendedName>
</protein>
<dbReference type="Pfam" id="PF05175">
    <property type="entry name" value="MTS"/>
    <property type="match status" value="1"/>
</dbReference>
<sequence length="379" mass="38955">MTSPAVPPASSADGRAPALPDDVSRLVREAAARLARAGIDTPRVDAELLLAHAAGVPRERVVSAAVLGRPVSSLLLGTAGERPTAPSPAGSAGPAGSTGPAGTTGPVAHRGAGPSTVRTSSAVLDELARLLDARARRVPLQHLTGTAPFRHLDLVVGPGVFVPRPETEQVAQVAIDEAFAAVARGSQAPVVVDLCTGSGAIALALATEVPGARVHAVELDRDAHAWAERNVTRAHEASGAVVHLVRGDARTALVELDGTCDVVVSNPPYVPPDAVPRDPEVALHDPQVALYGLGEDGLEVPRGVTRAAARLLAPGGLYVMEHAEVQAEAARDMVAAVGGFEDVRTASDLTGRPRMVVARRSRTTSERDPAPADPSDMED</sequence>
<feature type="domain" description="Methyltransferase small" evidence="7">
    <location>
        <begin position="190"/>
        <end position="270"/>
    </location>
</feature>
<dbReference type="InterPro" id="IPR004556">
    <property type="entry name" value="HemK-like"/>
</dbReference>
<evidence type="ECO:0000256" key="1">
    <source>
        <dbReference type="ARBA" id="ARBA00012771"/>
    </source>
</evidence>
<evidence type="ECO:0000256" key="2">
    <source>
        <dbReference type="ARBA" id="ARBA00022603"/>
    </source>
</evidence>
<evidence type="ECO:0000256" key="4">
    <source>
        <dbReference type="ARBA" id="ARBA00022691"/>
    </source>
</evidence>
<evidence type="ECO:0000259" key="8">
    <source>
        <dbReference type="Pfam" id="PF17827"/>
    </source>
</evidence>
<keyword evidence="4" id="KW-0949">S-adenosyl-L-methionine</keyword>
<reference evidence="9 10" key="1">
    <citation type="submission" date="2021-01" db="EMBL/GenBank/DDBJ databases">
        <title>Sequencing the genomes of 1000 actinobacteria strains.</title>
        <authorList>
            <person name="Klenk H.-P."/>
        </authorList>
    </citation>
    <scope>NUCLEOTIDE SEQUENCE [LARGE SCALE GENOMIC DNA]</scope>
    <source>
        <strain evidence="9 10">DSM 46000</strain>
    </source>
</reference>
<proteinExistence type="predicted"/>
<dbReference type="GO" id="GO:0032259">
    <property type="term" value="P:methylation"/>
    <property type="evidence" value="ECO:0007669"/>
    <property type="project" value="UniProtKB-KW"/>
</dbReference>
<dbReference type="EMBL" id="JAFBBO010000001">
    <property type="protein sequence ID" value="MBM7480453.1"/>
    <property type="molecule type" value="Genomic_DNA"/>
</dbReference>
<dbReference type="Gene3D" id="1.10.8.10">
    <property type="entry name" value="DNA helicase RuvA subunit, C-terminal domain"/>
    <property type="match status" value="2"/>
</dbReference>
<evidence type="ECO:0000313" key="10">
    <source>
        <dbReference type="Proteomes" id="UP000698059"/>
    </source>
</evidence>
<feature type="domain" description="Release factor glutamine methyltransferase N-terminal" evidence="8">
    <location>
        <begin position="26"/>
        <end position="62"/>
    </location>
</feature>
<evidence type="ECO:0000259" key="7">
    <source>
        <dbReference type="Pfam" id="PF05175"/>
    </source>
</evidence>
<feature type="region of interest" description="Disordered" evidence="6">
    <location>
        <begin position="348"/>
        <end position="379"/>
    </location>
</feature>
<gene>
    <name evidence="9" type="ORF">JOD49_003373</name>
</gene>
<comment type="catalytic activity">
    <reaction evidence="5">
        <text>L-glutaminyl-[peptide chain release factor] + S-adenosyl-L-methionine = N(5)-methyl-L-glutaminyl-[peptide chain release factor] + S-adenosyl-L-homocysteine + H(+)</text>
        <dbReference type="Rhea" id="RHEA:42896"/>
        <dbReference type="Rhea" id="RHEA-COMP:10271"/>
        <dbReference type="Rhea" id="RHEA-COMP:10272"/>
        <dbReference type="ChEBI" id="CHEBI:15378"/>
        <dbReference type="ChEBI" id="CHEBI:30011"/>
        <dbReference type="ChEBI" id="CHEBI:57856"/>
        <dbReference type="ChEBI" id="CHEBI:59789"/>
        <dbReference type="ChEBI" id="CHEBI:61891"/>
        <dbReference type="EC" id="2.1.1.297"/>
    </reaction>
</comment>
<name>A0ABS2LK37_9CELL</name>
<evidence type="ECO:0000256" key="3">
    <source>
        <dbReference type="ARBA" id="ARBA00022679"/>
    </source>
</evidence>
<dbReference type="GO" id="GO:0102559">
    <property type="term" value="F:peptide chain release factor N(5)-glutamine methyltransferase activity"/>
    <property type="evidence" value="ECO:0007669"/>
    <property type="project" value="UniProtKB-EC"/>
</dbReference>
<dbReference type="EC" id="2.1.1.297" evidence="1"/>
<feature type="compositionally biased region" description="Low complexity" evidence="6">
    <location>
        <begin position="83"/>
        <end position="106"/>
    </location>
</feature>
<dbReference type="PANTHER" id="PTHR18895:SF74">
    <property type="entry name" value="MTRF1L RELEASE FACTOR GLUTAMINE METHYLTRANSFERASE"/>
    <property type="match status" value="1"/>
</dbReference>
<dbReference type="Proteomes" id="UP000698059">
    <property type="component" value="Unassembled WGS sequence"/>
</dbReference>
<dbReference type="InterPro" id="IPR019874">
    <property type="entry name" value="RF_methyltr_PrmC"/>
</dbReference>
<feature type="region of interest" description="Disordered" evidence="6">
    <location>
        <begin position="1"/>
        <end position="20"/>
    </location>
</feature>
<evidence type="ECO:0000256" key="6">
    <source>
        <dbReference type="SAM" id="MobiDB-lite"/>
    </source>
</evidence>
<comment type="caution">
    <text evidence="9">The sequence shown here is derived from an EMBL/GenBank/DDBJ whole genome shotgun (WGS) entry which is preliminary data.</text>
</comment>
<dbReference type="InterPro" id="IPR002052">
    <property type="entry name" value="DNA_methylase_N6_adenine_CS"/>
</dbReference>